<dbReference type="InterPro" id="IPR000504">
    <property type="entry name" value="RRM_dom"/>
</dbReference>
<feature type="compositionally biased region" description="Basic and acidic residues" evidence="7">
    <location>
        <begin position="1417"/>
        <end position="1436"/>
    </location>
</feature>
<dbReference type="GO" id="GO:0005634">
    <property type="term" value="C:nucleus"/>
    <property type="evidence" value="ECO:0007669"/>
    <property type="project" value="UniProtKB-SubCell"/>
</dbReference>
<feature type="region of interest" description="Disordered" evidence="7">
    <location>
        <begin position="1924"/>
        <end position="2065"/>
    </location>
</feature>
<protein>
    <recommendedName>
        <fullName evidence="12">Zinc finger protein 638</fullName>
    </recommendedName>
</protein>
<name>A0A8T2KFV9_9PIPI</name>
<feature type="compositionally biased region" description="Basic and acidic residues" evidence="7">
    <location>
        <begin position="1856"/>
        <end position="1871"/>
    </location>
</feature>
<keyword evidence="2" id="KW-0479">Metal-binding</keyword>
<dbReference type="Gene3D" id="3.30.70.330">
    <property type="match status" value="3"/>
</dbReference>
<feature type="compositionally biased region" description="Basic and acidic residues" evidence="7">
    <location>
        <begin position="1548"/>
        <end position="1565"/>
    </location>
</feature>
<feature type="compositionally biased region" description="Polar residues" evidence="7">
    <location>
        <begin position="1321"/>
        <end position="1340"/>
    </location>
</feature>
<feature type="region of interest" description="Disordered" evidence="7">
    <location>
        <begin position="316"/>
        <end position="485"/>
    </location>
</feature>
<evidence type="ECO:0000313" key="10">
    <source>
        <dbReference type="EMBL" id="KAG8453266.1"/>
    </source>
</evidence>
<comment type="subcellular location">
    <subcellularLocation>
        <location evidence="1">Nucleus</location>
    </subcellularLocation>
</comment>
<keyword evidence="3" id="KW-0863">Zinc-finger</keyword>
<feature type="region of interest" description="Disordered" evidence="7">
    <location>
        <begin position="560"/>
        <end position="819"/>
    </location>
</feature>
<dbReference type="InterPro" id="IPR003604">
    <property type="entry name" value="Matrin/U1-like-C_Znf_C2H2"/>
</dbReference>
<proteinExistence type="predicted"/>
<feature type="region of interest" description="Disordered" evidence="7">
    <location>
        <begin position="1803"/>
        <end position="1871"/>
    </location>
</feature>
<keyword evidence="6" id="KW-0694">RNA-binding</keyword>
<feature type="region of interest" description="Disordered" evidence="7">
    <location>
        <begin position="2113"/>
        <end position="2133"/>
    </location>
</feature>
<comment type="caution">
    <text evidence="10">The sequence shown here is derived from an EMBL/GenBank/DDBJ whole genome shotgun (WGS) entry which is preliminary data.</text>
</comment>
<feature type="domain" description="Matrin-type" evidence="9">
    <location>
        <begin position="2080"/>
        <end position="2110"/>
    </location>
</feature>
<evidence type="ECO:0000313" key="11">
    <source>
        <dbReference type="Proteomes" id="UP000812440"/>
    </source>
</evidence>
<organism evidence="10 11">
    <name type="scientific">Hymenochirus boettgeri</name>
    <name type="common">Congo dwarf clawed frog</name>
    <dbReference type="NCBI Taxonomy" id="247094"/>
    <lineage>
        <taxon>Eukaryota</taxon>
        <taxon>Metazoa</taxon>
        <taxon>Chordata</taxon>
        <taxon>Craniata</taxon>
        <taxon>Vertebrata</taxon>
        <taxon>Euteleostomi</taxon>
        <taxon>Amphibia</taxon>
        <taxon>Batrachia</taxon>
        <taxon>Anura</taxon>
        <taxon>Pipoidea</taxon>
        <taxon>Pipidae</taxon>
        <taxon>Pipinae</taxon>
        <taxon>Hymenochirus</taxon>
    </lineage>
</organism>
<evidence type="ECO:0000259" key="9">
    <source>
        <dbReference type="PROSITE" id="PS50171"/>
    </source>
</evidence>
<feature type="compositionally biased region" description="Low complexity" evidence="7">
    <location>
        <begin position="1566"/>
        <end position="1605"/>
    </location>
</feature>
<evidence type="ECO:0000256" key="5">
    <source>
        <dbReference type="ARBA" id="ARBA00023242"/>
    </source>
</evidence>
<feature type="compositionally biased region" description="Low complexity" evidence="7">
    <location>
        <begin position="709"/>
        <end position="720"/>
    </location>
</feature>
<accession>A0A8T2KFV9</accession>
<feature type="compositionally biased region" description="Basic and acidic residues" evidence="7">
    <location>
        <begin position="335"/>
        <end position="344"/>
    </location>
</feature>
<feature type="compositionally biased region" description="Polar residues" evidence="7">
    <location>
        <begin position="1382"/>
        <end position="1415"/>
    </location>
</feature>
<dbReference type="PANTHER" id="PTHR15592">
    <property type="entry name" value="MATRIN 3/NUCLEAR PROTEIN 220-RELATED"/>
    <property type="match status" value="1"/>
</dbReference>
<feature type="compositionally biased region" description="Polar residues" evidence="7">
    <location>
        <begin position="1658"/>
        <end position="1668"/>
    </location>
</feature>
<feature type="compositionally biased region" description="Basic and acidic residues" evidence="7">
    <location>
        <begin position="1978"/>
        <end position="2000"/>
    </location>
</feature>
<feature type="compositionally biased region" description="Basic and acidic residues" evidence="7">
    <location>
        <begin position="1942"/>
        <end position="1963"/>
    </location>
</feature>
<gene>
    <name evidence="10" type="ORF">GDO86_000048</name>
</gene>
<dbReference type="SUPFAM" id="SSF54928">
    <property type="entry name" value="RNA-binding domain, RBD"/>
    <property type="match status" value="2"/>
</dbReference>
<feature type="compositionally biased region" description="Basic and acidic residues" evidence="7">
    <location>
        <begin position="1606"/>
        <end position="1652"/>
    </location>
</feature>
<feature type="region of interest" description="Disordered" evidence="7">
    <location>
        <begin position="1"/>
        <end position="23"/>
    </location>
</feature>
<dbReference type="InterPro" id="IPR035979">
    <property type="entry name" value="RBD_domain_sf"/>
</dbReference>
<feature type="compositionally biased region" description="Basic and acidic residues" evidence="7">
    <location>
        <begin position="1365"/>
        <end position="1381"/>
    </location>
</feature>
<dbReference type="OrthoDB" id="10072641at2759"/>
<dbReference type="GO" id="GO:0003723">
    <property type="term" value="F:RNA binding"/>
    <property type="evidence" value="ECO:0007669"/>
    <property type="project" value="UniProtKB-UniRule"/>
</dbReference>
<evidence type="ECO:0000256" key="6">
    <source>
        <dbReference type="PROSITE-ProRule" id="PRU00176"/>
    </source>
</evidence>
<evidence type="ECO:0000256" key="2">
    <source>
        <dbReference type="ARBA" id="ARBA00022723"/>
    </source>
</evidence>
<feature type="compositionally biased region" description="Basic and acidic residues" evidence="7">
    <location>
        <begin position="1454"/>
        <end position="1522"/>
    </location>
</feature>
<dbReference type="PROSITE" id="PS50102">
    <property type="entry name" value="RRM"/>
    <property type="match status" value="1"/>
</dbReference>
<evidence type="ECO:0000256" key="1">
    <source>
        <dbReference type="ARBA" id="ARBA00004123"/>
    </source>
</evidence>
<keyword evidence="4" id="KW-0862">Zinc</keyword>
<evidence type="ECO:0000259" key="8">
    <source>
        <dbReference type="PROSITE" id="PS50102"/>
    </source>
</evidence>
<evidence type="ECO:0008006" key="12">
    <source>
        <dbReference type="Google" id="ProtNLM"/>
    </source>
</evidence>
<dbReference type="PROSITE" id="PS50171">
    <property type="entry name" value="ZF_MATRIN"/>
    <property type="match status" value="1"/>
</dbReference>
<feature type="compositionally biased region" description="Polar residues" evidence="7">
    <location>
        <begin position="386"/>
        <end position="397"/>
    </location>
</feature>
<dbReference type="InterPro" id="IPR012677">
    <property type="entry name" value="Nucleotide-bd_a/b_plait_sf"/>
</dbReference>
<keyword evidence="5" id="KW-0539">Nucleus</keyword>
<dbReference type="GO" id="GO:0008270">
    <property type="term" value="F:zinc ion binding"/>
    <property type="evidence" value="ECO:0007669"/>
    <property type="project" value="UniProtKB-KW"/>
</dbReference>
<feature type="compositionally biased region" description="Polar residues" evidence="7">
    <location>
        <begin position="464"/>
        <end position="479"/>
    </location>
</feature>
<sequence length="2133" mass="235241">MFNPRGGFPVQRQQQPNHPMINQPGMNLPGMNISGMNHPGIMNTSPMNHPGMGHSAMNLPGLGHSGMNLNRMAHPAMNQGGMGFLSEMKSPGFGMRSHGMDPPGSFLGGPVDSIGLKGLQQRGPIHGTPERIPGPQSFQHRFANSGPPIHPSVHSSIHSSVQPVQQRLQPQNPEISGMNMLLKQSPSELHLAKDKIPLREPARHLGNEKPWETRGGFGNIPQTMSVKSVPSQVAQLPDKQNRYTNESASSILESFGLSNEDLEELSHYPDDQLTPANMPVILRDIRMRKVSRPGPPEQSAGRRSVSEVLPSKVIDYGHSSKYQFNEDSVPVRSFDSSRKEENKKLPPPQQSKRMETQKHNPPSKPAPPVKKQPEKPTAKIMENKIPTISVTRQNQRSAKQDRQPNKNIVVEQPKIQASNSEVPLAERPPANTANQSEVPTVGKPDAQAASYPEGRADHIPTLVTRGNYQPPSESSSTDSTRIKGNWTPGLSLADVQKMKRLPTPSMMNDYYAASPRIFPHICSLCNIECSHLKDWIKHQNTPAHIESCRQLRQQYPEWNPHELSGLRDDKGETAPNRSKSRSTSPRRSRRSGSRHRARRSRSRSPRLPGRVRTRSRSPKRARRSPKRSRSPRRRSRSPRRSPSPRRPRQARSSRTSSNSPDKRAIDAAVQSFIDKTEQKNSHKPGNASSNGKRSPHKPAPSNFRNRKPSASAASVKRASSICRMAKKPASSSNIGSARKTNNTRNPSGSNNSAHRPGGNSSYVKRPGQTKPVVSTRAKKPGPAGLAAKRPLQSRYGGANSNQTGSKGSAKQSPVKEPFTPLHKFKNKANAGKIIHVTNLPDTGYTDQDILKIVQPFGKVCDILIVRSKNEEVQKGQENVKAPQVIPPGFVKRFKLTEPPMKDADKCVILISNLPETPVTVDELCNLAKPFGGVNDVLLISSHRKAFLLLASKNSVDSMIKFYNVFPSQMSGNVLSISMAPKYKDLKDEERIFADLIEQTQYGITPSIYEKFVCLVDLPEKGYTDMDVGCIGLRFGKVEHYVIFSNKRKAILHMCSASAAKTMHGFLSQYPCTICESTVKCVLPSKKMLQEDEYELVLEEEKTSWETESNVDETEVAQSAEELALKAETGAKCDAANTDTKPLEETQAVPVGSPLHINVACVEEETPMSVEDSTKEQNLQEEPEIKIEVPDLKIVEEMELPIPEPDPTPVLVSESGLPVDLGVEASVENEEEEEEEEEAAEAPDLDVTSPVSSAATDPMEEAPQPQVQTHTLTPEDLEVMVSVESECEEDEVAEPVSFKDHAVKPQEPELNMADKVVIPSEELTNNKASSETNAHTITAAFQNEPLESYAVEDSKAESSVTEDNDQESKHENKSRDQSHDPKNNSTSLESNSQIPSLDILTRTNTLEAGVNNTEQSGLDEKRESNSKQPKADMDSPNRSKSRSSYSKQENSGNRTRTDKHFSERHSDSVKSHAEKRTKSDRDSKDRDSVKSKQAKADLDSSEKNKDSPTAIDSKDVLPSDKRNSHGGRTAKYNPQRGEISVTVTLEGQKCSKTDPRKRTSAEKSSGRESSTPKSSSSRSSPSELSASKSSTGLSQKRGSGRSVSSGSDKESRLTSRSLEKETRSSNRKDDRSKDDRAKDDRSKDDRAKDDRSKNSSSRYQRSFKPTTRASKSEEEDTFPFNLDEFVTVDEIVEDHVDTKPDEEDSSVELTASSKEKRENEQSSVETNKAKGKSPEAKDQKKELSYVTLDEVGDEDDGAAGLVSVDSSGVTKNAQTLLTVDEVHAEDEQLPVKDPQMLMTLDEISDEEDGTRDSSTGHTPLEIPEGFVKEQLLLTLDEIGGEEEEPNSSESSLQAANLKDEENKVEPNDTDMKEIDLSAILEDPQIVDQVQSDPKEQPLLTLDEVKGDDDTESVADITFNEAHQFFTVDEIGEEEEDSTSILETKTEVDKKPEGKNTPKVTDRKKPSGTTPRRGRPRKRPLPEESKTEPTESTGKKDKKDTTDSSTDTSSSAVQGSDVKSSMESKGKGSSGSLKSKGSPDSALVKSCSGDSKADTSETKSKLSPYNASIPIGMEFLVPRTGFFCELCSLFYMDEASKLKHCRSLRHYQSVEKHMAKDVESSETNATHQKKNKKSS</sequence>
<feature type="compositionally biased region" description="Basic residues" evidence="7">
    <location>
        <begin position="578"/>
        <end position="651"/>
    </location>
</feature>
<dbReference type="InterPro" id="IPR000690">
    <property type="entry name" value="Matrin/U1-C_Znf_C2H2"/>
</dbReference>
<evidence type="ECO:0000256" key="3">
    <source>
        <dbReference type="ARBA" id="ARBA00022771"/>
    </source>
</evidence>
<feature type="domain" description="RRM" evidence="8">
    <location>
        <begin position="906"/>
        <end position="981"/>
    </location>
</feature>
<dbReference type="Proteomes" id="UP000812440">
    <property type="component" value="Chromosome 1"/>
</dbReference>
<dbReference type="SMART" id="SM00451">
    <property type="entry name" value="ZnF_U1"/>
    <property type="match status" value="2"/>
</dbReference>
<dbReference type="EMBL" id="JAACNH010000001">
    <property type="protein sequence ID" value="KAG8453266.1"/>
    <property type="molecule type" value="Genomic_DNA"/>
</dbReference>
<feature type="region of interest" description="Disordered" evidence="7">
    <location>
        <begin position="290"/>
        <end position="309"/>
    </location>
</feature>
<feature type="compositionally biased region" description="Basic and acidic residues" evidence="7">
    <location>
        <begin position="1731"/>
        <end position="1741"/>
    </location>
</feature>
<feature type="compositionally biased region" description="Basic and acidic residues" evidence="7">
    <location>
        <begin position="1296"/>
        <end position="1306"/>
    </location>
</feature>
<feature type="compositionally biased region" description="Polar residues" evidence="7">
    <location>
        <begin position="798"/>
        <end position="811"/>
    </location>
</feature>
<feature type="compositionally biased region" description="Low complexity" evidence="7">
    <location>
        <begin position="780"/>
        <end position="790"/>
    </location>
</feature>
<feature type="compositionally biased region" description="Basic and acidic residues" evidence="7">
    <location>
        <begin position="2049"/>
        <end position="2058"/>
    </location>
</feature>
<feature type="compositionally biased region" description="Polar residues" evidence="7">
    <location>
        <begin position="729"/>
        <end position="762"/>
    </location>
</feature>
<feature type="compositionally biased region" description="Acidic residues" evidence="7">
    <location>
        <begin position="1226"/>
        <end position="1243"/>
    </location>
</feature>
<keyword evidence="11" id="KW-1185">Reference proteome</keyword>
<reference evidence="10" key="1">
    <citation type="thesis" date="2020" institute="ProQuest LLC" country="789 East Eisenhower Parkway, Ann Arbor, MI, USA">
        <title>Comparative Genomics and Chromosome Evolution.</title>
        <authorList>
            <person name="Mudd A.B."/>
        </authorList>
    </citation>
    <scope>NUCLEOTIDE SEQUENCE</scope>
    <source>
        <strain evidence="10">Female2</strain>
        <tissue evidence="10">Blood</tissue>
    </source>
</reference>
<evidence type="ECO:0000256" key="4">
    <source>
        <dbReference type="ARBA" id="ARBA00022833"/>
    </source>
</evidence>
<evidence type="ECO:0000256" key="7">
    <source>
        <dbReference type="SAM" id="MobiDB-lite"/>
    </source>
</evidence>
<feature type="region of interest" description="Disordered" evidence="7">
    <location>
        <begin position="1224"/>
        <end position="1741"/>
    </location>
</feature>
<feature type="compositionally biased region" description="Low complexity" evidence="7">
    <location>
        <begin position="1437"/>
        <end position="1450"/>
    </location>
</feature>
<feature type="region of interest" description="Disordered" evidence="7">
    <location>
        <begin position="1887"/>
        <end position="1910"/>
    </location>
</feature>